<feature type="domain" description="UspA" evidence="2">
    <location>
        <begin position="16"/>
        <end position="155"/>
    </location>
</feature>
<dbReference type="PRINTS" id="PR01438">
    <property type="entry name" value="UNVRSLSTRESS"/>
</dbReference>
<sequence length="316" mass="32893">MDRPDLSPSSHDPLGVLVGFDGSRHATAALHWGAAAAQRRGTTLSVVAAFTAPMLITGHVDAAGGSVGVDAARRATEQVLQLARDTLDGAGFTSESLPTRFFTVNEDATGALARLSENADLIVIGRRGHGRFWSRVLGSVSAALPAHAQCPTVIVGASDEDVEDITRVTEDTRPVTVGVDTSPTARKAALAAADEAIAAGVPLRVVLVLPSFTGPPSTYTDAAAQLETQSKDAAQRGLDAELNWIREQRPEVELQGTIMRGVPAEAMIEASGSSQLTVVGSRGRGGFASLLLGSVSRTTLSNAKGTIMVVPKDRKR</sequence>
<dbReference type="SUPFAM" id="SSF52402">
    <property type="entry name" value="Adenine nucleotide alpha hydrolases-like"/>
    <property type="match status" value="2"/>
</dbReference>
<dbReference type="InterPro" id="IPR006016">
    <property type="entry name" value="UspA"/>
</dbReference>
<feature type="domain" description="UspA" evidence="2">
    <location>
        <begin position="173"/>
        <end position="311"/>
    </location>
</feature>
<evidence type="ECO:0000313" key="4">
    <source>
        <dbReference type="Proteomes" id="UP001219037"/>
    </source>
</evidence>
<dbReference type="EMBL" id="CP121252">
    <property type="protein sequence ID" value="WFP16130.1"/>
    <property type="molecule type" value="Genomic_DNA"/>
</dbReference>
<keyword evidence="4" id="KW-1185">Reference proteome</keyword>
<reference evidence="3 4" key="1">
    <citation type="submission" date="2023-04" db="EMBL/GenBank/DDBJ databases">
        <title>Funneling lignin-derived compounds into biodiesel using alkali-halophilic Citricoccus sp. P2.</title>
        <authorList>
            <person name="Luo C.-B."/>
        </authorList>
    </citation>
    <scope>NUCLEOTIDE SEQUENCE [LARGE SCALE GENOMIC DNA]</scope>
    <source>
        <strain evidence="3 4">P2</strain>
    </source>
</reference>
<dbReference type="CDD" id="cd00293">
    <property type="entry name" value="USP-like"/>
    <property type="match status" value="1"/>
</dbReference>
<name>A0ABY8H4R7_9MICC</name>
<evidence type="ECO:0000256" key="1">
    <source>
        <dbReference type="ARBA" id="ARBA00008791"/>
    </source>
</evidence>
<protein>
    <submittedName>
        <fullName evidence="3">Universal stress protein</fullName>
    </submittedName>
</protein>
<comment type="similarity">
    <text evidence="1">Belongs to the universal stress protein A family.</text>
</comment>
<dbReference type="PANTHER" id="PTHR46553:SF3">
    <property type="entry name" value="ADENINE NUCLEOTIDE ALPHA HYDROLASES-LIKE SUPERFAMILY PROTEIN"/>
    <property type="match status" value="1"/>
</dbReference>
<organism evidence="3 4">
    <name type="scientific">Citricoccus muralis</name>
    <dbReference type="NCBI Taxonomy" id="169134"/>
    <lineage>
        <taxon>Bacteria</taxon>
        <taxon>Bacillati</taxon>
        <taxon>Actinomycetota</taxon>
        <taxon>Actinomycetes</taxon>
        <taxon>Micrococcales</taxon>
        <taxon>Micrococcaceae</taxon>
        <taxon>Citricoccus</taxon>
    </lineage>
</organism>
<dbReference type="InterPro" id="IPR014729">
    <property type="entry name" value="Rossmann-like_a/b/a_fold"/>
</dbReference>
<dbReference type="Pfam" id="PF00582">
    <property type="entry name" value="Usp"/>
    <property type="match status" value="2"/>
</dbReference>
<evidence type="ECO:0000259" key="2">
    <source>
        <dbReference type="Pfam" id="PF00582"/>
    </source>
</evidence>
<dbReference type="PANTHER" id="PTHR46553">
    <property type="entry name" value="ADENINE NUCLEOTIDE ALPHA HYDROLASES-LIKE SUPERFAMILY PROTEIN"/>
    <property type="match status" value="1"/>
</dbReference>
<proteinExistence type="inferred from homology"/>
<accession>A0ABY8H4R7</accession>
<dbReference type="Gene3D" id="3.40.50.620">
    <property type="entry name" value="HUPs"/>
    <property type="match status" value="2"/>
</dbReference>
<evidence type="ECO:0000313" key="3">
    <source>
        <dbReference type="EMBL" id="WFP16130.1"/>
    </source>
</evidence>
<dbReference type="Proteomes" id="UP001219037">
    <property type="component" value="Chromosome"/>
</dbReference>
<dbReference type="RefSeq" id="WP_278157289.1">
    <property type="nucleotide sequence ID" value="NZ_CP121252.1"/>
</dbReference>
<dbReference type="InterPro" id="IPR006015">
    <property type="entry name" value="Universal_stress_UspA"/>
</dbReference>
<gene>
    <name evidence="3" type="ORF">P8192_12145</name>
</gene>